<feature type="transmembrane region" description="Helical" evidence="1">
    <location>
        <begin position="243"/>
        <end position="264"/>
    </location>
</feature>
<feature type="signal peptide" evidence="2">
    <location>
        <begin position="1"/>
        <end position="26"/>
    </location>
</feature>
<dbReference type="Proteomes" id="UP000462152">
    <property type="component" value="Unassembled WGS sequence"/>
</dbReference>
<accession>A0A7K1LK79</accession>
<feature type="chain" id="PRO_5029596117" description="CHRD domain-containing protein" evidence="2">
    <location>
        <begin position="27"/>
        <end position="269"/>
    </location>
</feature>
<keyword evidence="1" id="KW-0812">Transmembrane</keyword>
<evidence type="ECO:0000313" key="4">
    <source>
        <dbReference type="Proteomes" id="UP000462152"/>
    </source>
</evidence>
<evidence type="ECO:0000313" key="3">
    <source>
        <dbReference type="EMBL" id="MUN55596.1"/>
    </source>
</evidence>
<evidence type="ECO:0000256" key="1">
    <source>
        <dbReference type="SAM" id="Phobius"/>
    </source>
</evidence>
<protein>
    <recommendedName>
        <fullName evidence="5">CHRD domain-containing protein</fullName>
    </recommendedName>
</protein>
<dbReference type="EMBL" id="WOGT01000006">
    <property type="protein sequence ID" value="MUN55596.1"/>
    <property type="molecule type" value="Genomic_DNA"/>
</dbReference>
<dbReference type="RefSeq" id="WP_129316292.1">
    <property type="nucleotide sequence ID" value="NZ_NOIQ01000023.1"/>
</dbReference>
<keyword evidence="4" id="KW-1185">Reference proteome</keyword>
<evidence type="ECO:0008006" key="5">
    <source>
        <dbReference type="Google" id="ProtNLM"/>
    </source>
</evidence>
<dbReference type="AlphaFoldDB" id="A0A7K1LK79"/>
<reference evidence="3 4" key="1">
    <citation type="submission" date="2019-12" db="EMBL/GenBank/DDBJ databases">
        <authorList>
            <person name="Li J."/>
            <person name="Shi Y."/>
            <person name="Xu G."/>
            <person name="Xiao D."/>
            <person name="Ran X."/>
        </authorList>
    </citation>
    <scope>NUCLEOTIDE SEQUENCE [LARGE SCALE GENOMIC DNA]</scope>
    <source>
        <strain evidence="3 4">JCM 15915</strain>
    </source>
</reference>
<keyword evidence="1" id="KW-0472">Membrane</keyword>
<evidence type="ECO:0000256" key="2">
    <source>
        <dbReference type="SAM" id="SignalP"/>
    </source>
</evidence>
<keyword evidence="2" id="KW-0732">Signal</keyword>
<name>A0A7K1LK79_9MICC</name>
<proteinExistence type="predicted"/>
<organism evidence="3 4">
    <name type="scientific">Rothia koreensis</name>
    <dbReference type="NCBI Taxonomy" id="592378"/>
    <lineage>
        <taxon>Bacteria</taxon>
        <taxon>Bacillati</taxon>
        <taxon>Actinomycetota</taxon>
        <taxon>Actinomycetes</taxon>
        <taxon>Micrococcales</taxon>
        <taxon>Micrococcaceae</taxon>
        <taxon>Rothia</taxon>
    </lineage>
</organism>
<gene>
    <name evidence="3" type="ORF">GMA10_10295</name>
</gene>
<dbReference type="OrthoDB" id="2991218at2"/>
<sequence>MRRSTFLTIPALALGTLALAAAPASAHEGHGHDGGSASSSQGSWTSMANLESLNNSGTTGDATVKVDGNKATVTVNVQGAAETFKDGPFPHAQHIHIGAAGTCPTPDMDDNGDGAVSTPEAHPAYGMIASSLTTSGDTSPDSALAVDRFPGGSSYSYHQTVDVDDATQQALKDRTAVVVVHGVDPMNLSQTAQQEMSPLDDSLPLAATLPAACGTLNASQMGDVPEGGADTGVTQKTDTSSTAVGIGAGAVGLAAVGGGAVYLLRRHRA</sequence>
<keyword evidence="1" id="KW-1133">Transmembrane helix</keyword>
<comment type="caution">
    <text evidence="3">The sequence shown here is derived from an EMBL/GenBank/DDBJ whole genome shotgun (WGS) entry which is preliminary data.</text>
</comment>